<feature type="region of interest" description="Disordered" evidence="4">
    <location>
        <begin position="368"/>
        <end position="391"/>
    </location>
</feature>
<dbReference type="Gene3D" id="1.25.40.10">
    <property type="entry name" value="Tetratricopeptide repeat domain"/>
    <property type="match status" value="1"/>
</dbReference>
<dbReference type="PANTHER" id="PTHR12558">
    <property type="entry name" value="CELL DIVISION CYCLE 16,23,27"/>
    <property type="match status" value="1"/>
</dbReference>
<dbReference type="PANTHER" id="PTHR12558:SF13">
    <property type="entry name" value="CELL DIVISION CYCLE PROTEIN 27 HOMOLOG"/>
    <property type="match status" value="1"/>
</dbReference>
<reference evidence="5 6" key="1">
    <citation type="submission" date="2014-06" db="EMBL/GenBank/DDBJ databases">
        <authorList>
            <person name="Swart Estienne"/>
        </authorList>
    </citation>
    <scope>NUCLEOTIDE SEQUENCE [LARGE SCALE GENOMIC DNA]</scope>
    <source>
        <strain evidence="5 6">130c</strain>
    </source>
</reference>
<dbReference type="Proteomes" id="UP000039865">
    <property type="component" value="Unassembled WGS sequence"/>
</dbReference>
<dbReference type="EMBL" id="CCKQ01004874">
    <property type="protein sequence ID" value="CDW76023.1"/>
    <property type="molecule type" value="Genomic_DNA"/>
</dbReference>
<feature type="repeat" description="TPR" evidence="3">
    <location>
        <begin position="207"/>
        <end position="240"/>
    </location>
</feature>
<dbReference type="AlphaFoldDB" id="A0A078A3D4"/>
<evidence type="ECO:0000256" key="3">
    <source>
        <dbReference type="PROSITE-ProRule" id="PRU00339"/>
    </source>
</evidence>
<comment type="similarity">
    <text evidence="2">Belongs to the APC3/CDC27 family.</text>
</comment>
<feature type="repeat" description="TPR" evidence="3">
    <location>
        <begin position="139"/>
        <end position="172"/>
    </location>
</feature>
<organism evidence="5 6">
    <name type="scientific">Stylonychia lemnae</name>
    <name type="common">Ciliate</name>
    <dbReference type="NCBI Taxonomy" id="5949"/>
    <lineage>
        <taxon>Eukaryota</taxon>
        <taxon>Sar</taxon>
        <taxon>Alveolata</taxon>
        <taxon>Ciliophora</taxon>
        <taxon>Intramacronucleata</taxon>
        <taxon>Spirotrichea</taxon>
        <taxon>Stichotrichia</taxon>
        <taxon>Sporadotrichida</taxon>
        <taxon>Oxytrichidae</taxon>
        <taxon>Stylonychinae</taxon>
        <taxon>Stylonychia</taxon>
    </lineage>
</organism>
<dbReference type="Pfam" id="PF13176">
    <property type="entry name" value="TPR_7"/>
    <property type="match status" value="1"/>
</dbReference>
<dbReference type="SUPFAM" id="SSF48452">
    <property type="entry name" value="TPR-like"/>
    <property type="match status" value="1"/>
</dbReference>
<feature type="compositionally biased region" description="Acidic residues" evidence="4">
    <location>
        <begin position="382"/>
        <end position="391"/>
    </location>
</feature>
<protein>
    <submittedName>
        <fullName evidence="5">Tpr domain containing protein</fullName>
    </submittedName>
</protein>
<name>A0A078A3D4_STYLE</name>
<dbReference type="InterPro" id="IPR019734">
    <property type="entry name" value="TPR_rpt"/>
</dbReference>
<evidence type="ECO:0000313" key="6">
    <source>
        <dbReference type="Proteomes" id="UP000039865"/>
    </source>
</evidence>
<keyword evidence="1 3" id="KW-0802">TPR repeat</keyword>
<dbReference type="OrthoDB" id="308728at2759"/>
<dbReference type="Pfam" id="PF14559">
    <property type="entry name" value="TPR_19"/>
    <property type="match status" value="1"/>
</dbReference>
<evidence type="ECO:0000256" key="1">
    <source>
        <dbReference type="ARBA" id="ARBA00022803"/>
    </source>
</evidence>
<evidence type="ECO:0000256" key="2">
    <source>
        <dbReference type="ARBA" id="ARBA00038210"/>
    </source>
</evidence>
<dbReference type="PROSITE" id="PS50005">
    <property type="entry name" value="TPR"/>
    <property type="match status" value="2"/>
</dbReference>
<dbReference type="InterPro" id="IPR011990">
    <property type="entry name" value="TPR-like_helical_dom_sf"/>
</dbReference>
<proteinExistence type="inferred from homology"/>
<evidence type="ECO:0000313" key="5">
    <source>
        <dbReference type="EMBL" id="CDW76023.1"/>
    </source>
</evidence>
<dbReference type="SMART" id="SM00028">
    <property type="entry name" value="TPR"/>
    <property type="match status" value="5"/>
</dbReference>
<evidence type="ECO:0000256" key="4">
    <source>
        <dbReference type="SAM" id="MobiDB-lite"/>
    </source>
</evidence>
<gene>
    <name evidence="5" type="primary">Contig4382.g4682</name>
    <name evidence="5" type="ORF">STYLEM_5019</name>
</gene>
<dbReference type="InParanoid" id="A0A078A3D4"/>
<keyword evidence="6" id="KW-1185">Reference proteome</keyword>
<accession>A0A078A3D4</accession>
<sequence length="391" mass="44649">MDRRGTKVSANPSPVSKEANANITLVQFGMIDQELPSQDKLYYQFIQGQKDPKRLYITLNDSHKDQDEQTHLIVLLSKKLTENAYFNEAKQFITMAFNDHPNHFQLCEEAARIHMMFMEFKQCIEFNKKAIALKKSEQDQNLSNIGLAYYEMEDYNEALNHLNQAIDKNSRNFGAKINLALVYKHMGNLDKALQILADVQMASPTETAAMINMANIYQIQGRHEQAAILYLEALDIDFNDEDALCNLGIVLSRIQYHDYAKLAFEEGINVNPGNKIILQNYLLFLLEIKHYDKFNTIMNHAKRVLETQDLQNLQKLYQDFQKASSGLASQQLNIQANASVDPKKAQSAGGGGLKSSLKNFFNKKKASNNAVKMNDNNSIKEIEEEEDKDDY</sequence>